<dbReference type="SUPFAM" id="SSF55486">
    <property type="entry name" value="Metalloproteases ('zincins'), catalytic domain"/>
    <property type="match status" value="1"/>
</dbReference>
<dbReference type="PANTHER" id="PTHR38478">
    <property type="entry name" value="PEPTIDASE M1A AND M12B"/>
    <property type="match status" value="1"/>
</dbReference>
<proteinExistence type="predicted"/>
<accession>A0A919E539</accession>
<dbReference type="Proteomes" id="UP000630923">
    <property type="component" value="Unassembled WGS sequence"/>
</dbReference>
<evidence type="ECO:0000259" key="2">
    <source>
        <dbReference type="Pfam" id="PF17148"/>
    </source>
</evidence>
<gene>
    <name evidence="3" type="ORF">GCM10017044_06030</name>
</gene>
<dbReference type="CDD" id="cd04276">
    <property type="entry name" value="ZnMc_MMP_like_2"/>
    <property type="match status" value="1"/>
</dbReference>
<dbReference type="InterPro" id="IPR034032">
    <property type="entry name" value="Zn_MMP-like_bac"/>
</dbReference>
<evidence type="ECO:0000313" key="3">
    <source>
        <dbReference type="EMBL" id="GHF14725.1"/>
    </source>
</evidence>
<dbReference type="RefSeq" id="WP_191250066.1">
    <property type="nucleotide sequence ID" value="NZ_BNCI01000001.1"/>
</dbReference>
<reference evidence="3" key="1">
    <citation type="journal article" date="2014" name="Int. J. Syst. Evol. Microbiol.">
        <title>Complete genome sequence of Corynebacterium casei LMG S-19264T (=DSM 44701T), isolated from a smear-ripened cheese.</title>
        <authorList>
            <consortium name="US DOE Joint Genome Institute (JGI-PGF)"/>
            <person name="Walter F."/>
            <person name="Albersmeier A."/>
            <person name="Kalinowski J."/>
            <person name="Ruckert C."/>
        </authorList>
    </citation>
    <scope>NUCLEOTIDE SEQUENCE</scope>
    <source>
        <strain evidence="3">KCTC 42590</strain>
    </source>
</reference>
<dbReference type="InterPro" id="IPR033413">
    <property type="entry name" value="DUF5117"/>
</dbReference>
<dbReference type="PANTHER" id="PTHR38478:SF1">
    <property type="entry name" value="ZINC DEPENDENT METALLOPROTEASE DOMAIN LIPOPROTEIN"/>
    <property type="match status" value="1"/>
</dbReference>
<evidence type="ECO:0000313" key="4">
    <source>
        <dbReference type="Proteomes" id="UP000630923"/>
    </source>
</evidence>
<name>A0A919E539_9PROT</name>
<comment type="caution">
    <text evidence="3">The sequence shown here is derived from an EMBL/GenBank/DDBJ whole genome shotgun (WGS) entry which is preliminary data.</text>
</comment>
<protein>
    <submittedName>
        <fullName evidence="3">Periplasmic metalloprotease</fullName>
    </submittedName>
</protein>
<keyword evidence="3" id="KW-0378">Hydrolase</keyword>
<organism evidence="3 4">
    <name type="scientific">Kordiimonas sediminis</name>
    <dbReference type="NCBI Taxonomy" id="1735581"/>
    <lineage>
        <taxon>Bacteria</taxon>
        <taxon>Pseudomonadati</taxon>
        <taxon>Pseudomonadota</taxon>
        <taxon>Alphaproteobacteria</taxon>
        <taxon>Kordiimonadales</taxon>
        <taxon>Kordiimonadaceae</taxon>
        <taxon>Kordiimonas</taxon>
    </lineage>
</organism>
<dbReference type="EMBL" id="BNCI01000001">
    <property type="protein sequence ID" value="GHF14725.1"/>
    <property type="molecule type" value="Genomic_DNA"/>
</dbReference>
<dbReference type="AlphaFoldDB" id="A0A919E539"/>
<keyword evidence="4" id="KW-1185">Reference proteome</keyword>
<keyword evidence="3" id="KW-0482">Metalloprotease</keyword>
<dbReference type="GO" id="GO:0008237">
    <property type="term" value="F:metallopeptidase activity"/>
    <property type="evidence" value="ECO:0007669"/>
    <property type="project" value="UniProtKB-KW"/>
</dbReference>
<feature type="domain" description="DUF5117" evidence="2">
    <location>
        <begin position="94"/>
        <end position="282"/>
    </location>
</feature>
<dbReference type="Pfam" id="PF17148">
    <property type="entry name" value="DUF5117"/>
    <property type="match status" value="1"/>
</dbReference>
<dbReference type="InterPro" id="IPR032534">
    <property type="entry name" value="EcxA_zinc-bd"/>
</dbReference>
<feature type="domain" description="EcxA zinc-binding" evidence="1">
    <location>
        <begin position="412"/>
        <end position="726"/>
    </location>
</feature>
<sequence>MNKAGASDHLVRRGVNGIKPLLGLLVFVWMVTVQPVTAQTVAAEESFLPFTYDAQTGRVLMEIPARSGPFIMQAGTATGLGANPIGIDRQIPGRSKLVQFERLGPKVFLRHLNMKFRAEFGNVSEARTVDESFADSILWGFEVQTENATSYTVDLTDFLLADQAGIQARLRSRGKSSYQIDLSRSAIYGPRTKFFPKNSEFETLLTFTGEANSPHIRSVAAPPIALTVRQHISFVALPDDGYKPRAYHADSSFTPERFRDYSVGLTDSLDRAYIRRFRLEKKNPEAPISEAVKPIIYYIDRGMPEPVRSAIMEGGMWWNSAFEAAGYKNAFQIRLMPEDMDPLDARYNVINWVHRETRGYSTGSYVSDPRTGEILKATVTIGSLRVRQNMLMATALMGPYETAASDGQEAIDFALARQRQLSAHEIGHSLGLAHNSIASTSPLGRASAMDDPFPMVKIRADGALDFSEAYFNKVGAWDKVSIAYGYSDFPEGSDENAALAGILEKARAQGLRFFSHHGGIYDRSVVNGHTHSHIWDVGEDIVLELGTILKVRSIALANFSEKSVPVGASLSTLEDSFATLYYYFRYQVEAVAKHIGGRNYEYAVRRAEGQQLNDIVPAEGQERALSALLAVLTPETLEIPDHILDLIPPKALGDAPDRESMPRKNGLYLTIDPLAASEAASNHLVSLLLHPARLARVSEFSLRDDAQMSLPEYLGKISAHVFAKRGQKGMAGAVARSIEHVYLHLLMQHASDRAVSAPVRAYLRSELHRVEARFNQEKPGPLRAPHVAFQRGRLQSFFAGEYVPARNELAQMPPGSPI</sequence>
<keyword evidence="3" id="KW-0645">Protease</keyword>
<reference evidence="3" key="2">
    <citation type="submission" date="2020-09" db="EMBL/GenBank/DDBJ databases">
        <authorList>
            <person name="Sun Q."/>
            <person name="Kim S."/>
        </authorList>
    </citation>
    <scope>NUCLEOTIDE SEQUENCE</scope>
    <source>
        <strain evidence="3">KCTC 42590</strain>
    </source>
</reference>
<dbReference type="Pfam" id="PF16313">
    <property type="entry name" value="DUF4953"/>
    <property type="match status" value="1"/>
</dbReference>
<evidence type="ECO:0000259" key="1">
    <source>
        <dbReference type="Pfam" id="PF16313"/>
    </source>
</evidence>